<accession>A0A819IB81</accession>
<comment type="caution">
    <text evidence="1">The sequence shown here is derived from an EMBL/GenBank/DDBJ whole genome shotgun (WGS) entry which is preliminary data.</text>
</comment>
<proteinExistence type="predicted"/>
<dbReference type="EMBL" id="CAJOAX010004581">
    <property type="protein sequence ID" value="CAF3912066.1"/>
    <property type="molecule type" value="Genomic_DNA"/>
</dbReference>
<sequence>MNKIILIEFVLSRQGKSFIYQRLSNDSNEWDSLIDGEDKYQSVEELSQFGIMFDYRSALFYADFHDSLVYIILLIEHEVECLVNIKTLNETHKPSSTDNYFSSFSNGNKHKIEMCEMHLRVAQDMAKFYDPLHVAKQKLVIEIKESYTKRTALHIAAGKCLTEIIYLSTKEGECKKSNDLNDHIIIYCLEVA</sequence>
<dbReference type="Proteomes" id="UP000663823">
    <property type="component" value="Unassembled WGS sequence"/>
</dbReference>
<name>A0A819IB81_9BILA</name>
<organism evidence="1 2">
    <name type="scientific">Rotaria sordida</name>
    <dbReference type="NCBI Taxonomy" id="392033"/>
    <lineage>
        <taxon>Eukaryota</taxon>
        <taxon>Metazoa</taxon>
        <taxon>Spiralia</taxon>
        <taxon>Gnathifera</taxon>
        <taxon>Rotifera</taxon>
        <taxon>Eurotatoria</taxon>
        <taxon>Bdelloidea</taxon>
        <taxon>Philodinida</taxon>
        <taxon>Philodinidae</taxon>
        <taxon>Rotaria</taxon>
    </lineage>
</organism>
<gene>
    <name evidence="1" type="ORF">OTI717_LOCUS24351</name>
</gene>
<reference evidence="1" key="1">
    <citation type="submission" date="2021-02" db="EMBL/GenBank/DDBJ databases">
        <authorList>
            <person name="Nowell W R."/>
        </authorList>
    </citation>
    <scope>NUCLEOTIDE SEQUENCE</scope>
</reference>
<protein>
    <submittedName>
        <fullName evidence="1">Uncharacterized protein</fullName>
    </submittedName>
</protein>
<evidence type="ECO:0000313" key="2">
    <source>
        <dbReference type="Proteomes" id="UP000663823"/>
    </source>
</evidence>
<dbReference type="AlphaFoldDB" id="A0A819IB81"/>
<evidence type="ECO:0000313" key="1">
    <source>
        <dbReference type="EMBL" id="CAF3912066.1"/>
    </source>
</evidence>